<dbReference type="Pfam" id="PF10327">
    <property type="entry name" value="7TM_GPCR_Sri"/>
    <property type="match status" value="1"/>
</dbReference>
<name>E3M1U6_CAERE</name>
<dbReference type="HOGENOM" id="CLU_1662428_0_0_1"/>
<dbReference type="STRING" id="31234.E3M1U6"/>
<sequence length="159" mass="18265">MITSCDDDAMKRKLHAIKNEIHLKVACCLTDIHLTFLMQPVPLYPLISGYVLGFSVYLGANTHHCMCVITFLFIYQIGSMIACFIKKHQAIAGTLKRYLMPKALVFVMGGYFLIYTFSVTGVYATLSVLDKEKFYYMRKLRMSVVKYSIWSFSVEKDQL</sequence>
<keyword evidence="1" id="KW-0472">Membrane</keyword>
<dbReference type="eggNOG" id="ENOG502SX9A">
    <property type="taxonomic scope" value="Eukaryota"/>
</dbReference>
<reference evidence="2" key="1">
    <citation type="submission" date="2007-07" db="EMBL/GenBank/DDBJ databases">
        <title>PCAP assembly of the Caenorhabditis remanei genome.</title>
        <authorList>
            <consortium name="The Caenorhabditis remanei Sequencing Consortium"/>
            <person name="Wilson R.K."/>
        </authorList>
    </citation>
    <scope>NUCLEOTIDE SEQUENCE [LARGE SCALE GENOMIC DNA]</scope>
    <source>
        <strain evidence="2">PB4641</strain>
    </source>
</reference>
<dbReference type="Proteomes" id="UP000008281">
    <property type="component" value="Unassembled WGS sequence"/>
</dbReference>
<keyword evidence="1" id="KW-1133">Transmembrane helix</keyword>
<dbReference type="OrthoDB" id="5852718at2759"/>
<dbReference type="OMA" id="GANTHHC"/>
<proteinExistence type="predicted"/>
<keyword evidence="1" id="KW-0812">Transmembrane</keyword>
<dbReference type="InParanoid" id="E3M1U6"/>
<protein>
    <recommendedName>
        <fullName evidence="4">G protein-coupled receptor</fullName>
    </recommendedName>
</protein>
<dbReference type="InterPro" id="IPR019429">
    <property type="entry name" value="7TM_GPCR_serpentine_rcpt_Sri"/>
</dbReference>
<dbReference type="AlphaFoldDB" id="E3M1U6"/>
<accession>E3M1U6</accession>
<dbReference type="EMBL" id="DS268421">
    <property type="protein sequence ID" value="EFO88985.1"/>
    <property type="molecule type" value="Genomic_DNA"/>
</dbReference>
<evidence type="ECO:0008006" key="4">
    <source>
        <dbReference type="Google" id="ProtNLM"/>
    </source>
</evidence>
<feature type="transmembrane region" description="Helical" evidence="1">
    <location>
        <begin position="105"/>
        <end position="129"/>
    </location>
</feature>
<evidence type="ECO:0000313" key="2">
    <source>
        <dbReference type="EMBL" id="EFO88985.1"/>
    </source>
</evidence>
<evidence type="ECO:0000256" key="1">
    <source>
        <dbReference type="SAM" id="Phobius"/>
    </source>
</evidence>
<feature type="transmembrane region" description="Helical" evidence="1">
    <location>
        <begin position="67"/>
        <end position="85"/>
    </location>
</feature>
<gene>
    <name evidence="2" type="ORF">CRE_06625</name>
</gene>
<dbReference type="PANTHER" id="PTHR45830">
    <property type="entry name" value="SERPENTINE RECEPTOR, CLASS I"/>
    <property type="match status" value="1"/>
</dbReference>
<organism evidence="3">
    <name type="scientific">Caenorhabditis remanei</name>
    <name type="common">Caenorhabditis vulgaris</name>
    <dbReference type="NCBI Taxonomy" id="31234"/>
    <lineage>
        <taxon>Eukaryota</taxon>
        <taxon>Metazoa</taxon>
        <taxon>Ecdysozoa</taxon>
        <taxon>Nematoda</taxon>
        <taxon>Chromadorea</taxon>
        <taxon>Rhabditida</taxon>
        <taxon>Rhabditina</taxon>
        <taxon>Rhabditomorpha</taxon>
        <taxon>Rhabditoidea</taxon>
        <taxon>Rhabditidae</taxon>
        <taxon>Peloderinae</taxon>
        <taxon>Caenorhabditis</taxon>
    </lineage>
</organism>
<keyword evidence="3" id="KW-1185">Reference proteome</keyword>
<dbReference type="PANTHER" id="PTHR45830:SF6">
    <property type="entry name" value="SERPENTINE RECEPTOR, CLASS H-RELATED"/>
    <property type="match status" value="1"/>
</dbReference>
<evidence type="ECO:0000313" key="3">
    <source>
        <dbReference type="Proteomes" id="UP000008281"/>
    </source>
</evidence>